<evidence type="ECO:0000313" key="1">
    <source>
        <dbReference type="EMBL" id="KAJ3538231.1"/>
    </source>
</evidence>
<dbReference type="EMBL" id="JANRMS010000533">
    <property type="protein sequence ID" value="KAJ3538231.1"/>
    <property type="molecule type" value="Genomic_DNA"/>
</dbReference>
<gene>
    <name evidence="1" type="ORF">NM208_g6001</name>
</gene>
<reference evidence="1" key="1">
    <citation type="submission" date="2022-08" db="EMBL/GenBank/DDBJ databases">
        <title>Genome Sequence of Fusarium decemcellulare.</title>
        <authorList>
            <person name="Buettner E."/>
        </authorList>
    </citation>
    <scope>NUCLEOTIDE SEQUENCE</scope>
    <source>
        <strain evidence="1">Babe19</strain>
    </source>
</reference>
<sequence>MDLQRGIYTSLSTDGPDFRLLILQPGSWDEDITCELEIATLSKTKGFEALSYTWGDASDLRPITVNDISIRVTTNLHSALLYLRQPTQSRVLWIDALCINQADTQEKEHQVQRMGQIFSSATTVLAWLGPPSSDSDEAMKSIIKIGETLSPIFRGETVEDSDLEDAPSGWDELNKLSPTDLRELGLDIGAMNWDAIWSICERSFWHRVWIIQELVLSGDLISNLNTSRCNIGCGSIWTSLENFSAFVLIFGLMRVGPKWSQDNTPATWFIRGSPPAERMFEIVWSLDSMFADDDKGEEEFSYRRSLGFLLRLSKRFQATECRDKLYAFLEVADSQLVTPDYSLSPADVYKNWIKGCIERDGNLHCLLGNRELTNDFGPSWIPELYGRALDGFAWTNTLFQHLESASKGIQHPPATSSFLENDNVLQVRGVSLGVLDQVFGPFSPGFVIYEPLATSRQKLQQATISLFNLYSSLPDDLQEKVWRAMIMDSDTSDRDQPTSPAPNHFGQLWRVFVGLEDVPEDFGPGLPKNVRTSMYNSPFTASLDNALYSDRCFFVMEDSQMGLGPYATQPGDEVVLLFGSPLCFVLRPEGGRYRLVGDAYVQDVHPGSALIDLSDDKMRVKDFLIH</sequence>
<organism evidence="1 2">
    <name type="scientific">Fusarium decemcellulare</name>
    <dbReference type="NCBI Taxonomy" id="57161"/>
    <lineage>
        <taxon>Eukaryota</taxon>
        <taxon>Fungi</taxon>
        <taxon>Dikarya</taxon>
        <taxon>Ascomycota</taxon>
        <taxon>Pezizomycotina</taxon>
        <taxon>Sordariomycetes</taxon>
        <taxon>Hypocreomycetidae</taxon>
        <taxon>Hypocreales</taxon>
        <taxon>Nectriaceae</taxon>
        <taxon>Fusarium</taxon>
        <taxon>Fusarium decemcellulare species complex</taxon>
    </lineage>
</organism>
<evidence type="ECO:0000313" key="2">
    <source>
        <dbReference type="Proteomes" id="UP001148629"/>
    </source>
</evidence>
<dbReference type="Proteomes" id="UP001148629">
    <property type="component" value="Unassembled WGS sequence"/>
</dbReference>
<name>A0ACC1SES8_9HYPO</name>
<proteinExistence type="predicted"/>
<accession>A0ACC1SES8</accession>
<comment type="caution">
    <text evidence="1">The sequence shown here is derived from an EMBL/GenBank/DDBJ whole genome shotgun (WGS) entry which is preliminary data.</text>
</comment>
<protein>
    <submittedName>
        <fullName evidence="1">Uncharacterized protein</fullName>
    </submittedName>
</protein>
<keyword evidence="2" id="KW-1185">Reference proteome</keyword>